<dbReference type="InterPro" id="IPR036188">
    <property type="entry name" value="FAD/NAD-bd_sf"/>
</dbReference>
<keyword evidence="10" id="KW-0411">Iron-sulfur</keyword>
<accession>A0ABV6M3S6</accession>
<dbReference type="PANTHER" id="PTHR48467:SF1">
    <property type="entry name" value="GLUTAMATE SYNTHASE 1 [NADH], CHLOROPLASTIC-LIKE"/>
    <property type="match status" value="1"/>
</dbReference>
<evidence type="ECO:0000256" key="9">
    <source>
        <dbReference type="ARBA" id="ARBA00023004"/>
    </source>
</evidence>
<dbReference type="Gene3D" id="3.30.70.20">
    <property type="match status" value="1"/>
</dbReference>
<name>A0ABV6M3S6_9ACTN</name>
<evidence type="ECO:0000256" key="11">
    <source>
        <dbReference type="ARBA" id="ARBA00047776"/>
    </source>
</evidence>
<evidence type="ECO:0000256" key="4">
    <source>
        <dbReference type="ARBA" id="ARBA00022630"/>
    </source>
</evidence>
<evidence type="ECO:0000256" key="3">
    <source>
        <dbReference type="ARBA" id="ARBA00013223"/>
    </source>
</evidence>
<protein>
    <recommendedName>
        <fullName evidence="3">ferredoxin--NADP(+) reductase</fullName>
        <ecNumber evidence="3">1.18.1.2</ecNumber>
    </recommendedName>
</protein>
<evidence type="ECO:0000313" key="13">
    <source>
        <dbReference type="EMBL" id="MFC0529098.1"/>
    </source>
</evidence>
<comment type="cofactor">
    <cofactor evidence="1">
        <name>FAD</name>
        <dbReference type="ChEBI" id="CHEBI:57692"/>
    </cofactor>
</comment>
<reference evidence="13 14" key="1">
    <citation type="submission" date="2024-09" db="EMBL/GenBank/DDBJ databases">
        <authorList>
            <person name="Sun Q."/>
            <person name="Mori K."/>
        </authorList>
    </citation>
    <scope>NUCLEOTIDE SEQUENCE [LARGE SCALE GENOMIC DNA]</scope>
    <source>
        <strain evidence="13 14">TBRC 3947</strain>
    </source>
</reference>
<dbReference type="InterPro" id="IPR017896">
    <property type="entry name" value="4Fe4S_Fe-S-bd"/>
</dbReference>
<comment type="caution">
    <text evidence="13">The sequence shown here is derived from an EMBL/GenBank/DDBJ whole genome shotgun (WGS) entry which is preliminary data.</text>
</comment>
<dbReference type="SUPFAM" id="SSF54862">
    <property type="entry name" value="4Fe-4S ferredoxins"/>
    <property type="match status" value="1"/>
</dbReference>
<dbReference type="Pfam" id="PF07992">
    <property type="entry name" value="Pyr_redox_2"/>
    <property type="match status" value="1"/>
</dbReference>
<feature type="domain" description="4Fe-4S ferredoxin-type" evidence="12">
    <location>
        <begin position="1"/>
        <end position="29"/>
    </location>
</feature>
<dbReference type="EMBL" id="JBHLUH010000023">
    <property type="protein sequence ID" value="MFC0529098.1"/>
    <property type="molecule type" value="Genomic_DNA"/>
</dbReference>
<evidence type="ECO:0000256" key="6">
    <source>
        <dbReference type="ARBA" id="ARBA00022827"/>
    </source>
</evidence>
<dbReference type="PANTHER" id="PTHR48467">
    <property type="entry name" value="GLUTAMATE SYNTHASE 1 [NADH], CHLOROPLASTIC-LIKE"/>
    <property type="match status" value="1"/>
</dbReference>
<evidence type="ECO:0000256" key="2">
    <source>
        <dbReference type="ARBA" id="ARBA00008312"/>
    </source>
</evidence>
<dbReference type="Pfam" id="PF00037">
    <property type="entry name" value="Fer4"/>
    <property type="match status" value="1"/>
</dbReference>
<organism evidence="13 14">
    <name type="scientific">Phytohabitans kaempferiae</name>
    <dbReference type="NCBI Taxonomy" id="1620943"/>
    <lineage>
        <taxon>Bacteria</taxon>
        <taxon>Bacillati</taxon>
        <taxon>Actinomycetota</taxon>
        <taxon>Actinomycetes</taxon>
        <taxon>Micromonosporales</taxon>
        <taxon>Micromonosporaceae</taxon>
    </lineage>
</organism>
<feature type="domain" description="4Fe-4S ferredoxin-type" evidence="12">
    <location>
        <begin position="37"/>
        <end position="66"/>
    </location>
</feature>
<evidence type="ECO:0000256" key="8">
    <source>
        <dbReference type="ARBA" id="ARBA00023002"/>
    </source>
</evidence>
<evidence type="ECO:0000256" key="5">
    <source>
        <dbReference type="ARBA" id="ARBA00022723"/>
    </source>
</evidence>
<keyword evidence="7" id="KW-0521">NADP</keyword>
<dbReference type="SUPFAM" id="SSF51971">
    <property type="entry name" value="Nucleotide-binding domain"/>
    <property type="match status" value="1"/>
</dbReference>
<dbReference type="PIRSF" id="PIRSF000362">
    <property type="entry name" value="FNR"/>
    <property type="match status" value="1"/>
</dbReference>
<sequence>MTHVITQSCCNDAACTAVCPVDCIQPAPGTPGFATAEMLYIDPATCIDCGCCVPECPVDAIRPEVDLPPSLSHFAELNAAYFEGRRPGPVPPRSVVAPSLAVERRLRVAVVGAGPAGLYAALDLLETGGSGVAVDVYDRIPTPGGLIRYGVAPDHPSTKLAAEAFTAHARHPRLRFRFGVEVGTDVTPAELARAHDAVVYAVGAAGARSIGVPGEALPGSLPAAEFVAWYNGHPEASSRQIDLSSPRAVVIGNGNVALDVARVLVSDLALLATTDMAQHALDALSRGRIRDVQVVGRRGPVQAAFTTAELTALERLPGVRVVTEPGELALTPAEERLLAADPVLRAKYAALRRLATTTPGGPARKRIRLRFLARPERILGSTAVTGVRLHRQLKQDVDGVVTFRPAGATSTIRAGLVLGSVGYLTPRLPGLPYDAGAGVVRNADGRIVDESGRPVPGAYVVGWAKRGPTGVIGTNKHCASVTVAHLRADATAGRLAPPRESPQWLDELLARRCGQLTDWAGWSRLDRHERAAGHAAGRPRVKVTSLVDIWRIAGVSP</sequence>
<keyword evidence="5" id="KW-0479">Metal-binding</keyword>
<dbReference type="Gene3D" id="3.40.50.720">
    <property type="entry name" value="NAD(P)-binding Rossmann-like Domain"/>
    <property type="match status" value="1"/>
</dbReference>
<evidence type="ECO:0000256" key="7">
    <source>
        <dbReference type="ARBA" id="ARBA00022857"/>
    </source>
</evidence>
<dbReference type="PROSITE" id="PS00198">
    <property type="entry name" value="4FE4S_FER_1"/>
    <property type="match status" value="1"/>
</dbReference>
<keyword evidence="8" id="KW-0560">Oxidoreductase</keyword>
<gene>
    <name evidence="13" type="ORF">ACFFIA_15680</name>
</gene>
<dbReference type="EC" id="1.18.1.2" evidence="3"/>
<keyword evidence="6" id="KW-0274">FAD</keyword>
<dbReference type="Proteomes" id="UP001589867">
    <property type="component" value="Unassembled WGS sequence"/>
</dbReference>
<dbReference type="InterPro" id="IPR023753">
    <property type="entry name" value="FAD/NAD-binding_dom"/>
</dbReference>
<proteinExistence type="inferred from homology"/>
<dbReference type="PROSITE" id="PS51379">
    <property type="entry name" value="4FE4S_FER_2"/>
    <property type="match status" value="2"/>
</dbReference>
<evidence type="ECO:0000256" key="1">
    <source>
        <dbReference type="ARBA" id="ARBA00001974"/>
    </source>
</evidence>
<evidence type="ECO:0000313" key="14">
    <source>
        <dbReference type="Proteomes" id="UP001589867"/>
    </source>
</evidence>
<comment type="similarity">
    <text evidence="2">Belongs to the ferredoxin--NADP reductase type 1 family.</text>
</comment>
<keyword evidence="14" id="KW-1185">Reference proteome</keyword>
<evidence type="ECO:0000256" key="10">
    <source>
        <dbReference type="ARBA" id="ARBA00023014"/>
    </source>
</evidence>
<keyword evidence="4" id="KW-0285">Flavoprotein</keyword>
<keyword evidence="9" id="KW-0408">Iron</keyword>
<dbReference type="InterPro" id="IPR017900">
    <property type="entry name" value="4Fe4S_Fe_S_CS"/>
</dbReference>
<dbReference type="InterPro" id="IPR021163">
    <property type="entry name" value="Ferredox_Rdtase_adrenod"/>
</dbReference>
<evidence type="ECO:0000259" key="12">
    <source>
        <dbReference type="PROSITE" id="PS51379"/>
    </source>
</evidence>
<dbReference type="Gene3D" id="3.50.50.60">
    <property type="entry name" value="FAD/NAD(P)-binding domain"/>
    <property type="match status" value="1"/>
</dbReference>
<dbReference type="PRINTS" id="PR00419">
    <property type="entry name" value="ADXRDTASE"/>
</dbReference>
<dbReference type="RefSeq" id="WP_377251511.1">
    <property type="nucleotide sequence ID" value="NZ_JBHLUH010000023.1"/>
</dbReference>
<dbReference type="InterPro" id="IPR055275">
    <property type="entry name" value="Ferredox_Rdtase"/>
</dbReference>
<comment type="catalytic activity">
    <reaction evidence="11">
        <text>2 reduced [2Fe-2S]-[ferredoxin] + NADP(+) + H(+) = 2 oxidized [2Fe-2S]-[ferredoxin] + NADPH</text>
        <dbReference type="Rhea" id="RHEA:20125"/>
        <dbReference type="Rhea" id="RHEA-COMP:10000"/>
        <dbReference type="Rhea" id="RHEA-COMP:10001"/>
        <dbReference type="ChEBI" id="CHEBI:15378"/>
        <dbReference type="ChEBI" id="CHEBI:33737"/>
        <dbReference type="ChEBI" id="CHEBI:33738"/>
        <dbReference type="ChEBI" id="CHEBI:57783"/>
        <dbReference type="ChEBI" id="CHEBI:58349"/>
        <dbReference type="EC" id="1.18.1.2"/>
    </reaction>
</comment>